<feature type="region of interest" description="Disordered" evidence="1">
    <location>
        <begin position="782"/>
        <end position="801"/>
    </location>
</feature>
<feature type="domain" description="SLH" evidence="2">
    <location>
        <begin position="1092"/>
        <end position="1155"/>
    </location>
</feature>
<dbReference type="InterPro" id="IPR011043">
    <property type="entry name" value="Gal_Oxase/kelch_b-propeller"/>
</dbReference>
<dbReference type="PANTHER" id="PTHR43308:SF5">
    <property type="entry name" value="S-LAYER PROTEIN _ PEPTIDOGLYCAN ENDO-BETA-N-ACETYLGLUCOSAMINIDASE"/>
    <property type="match status" value="1"/>
</dbReference>
<dbReference type="Pfam" id="PF07532">
    <property type="entry name" value="Big_4"/>
    <property type="match status" value="1"/>
</dbReference>
<dbReference type="InterPro" id="IPR001119">
    <property type="entry name" value="SLH_dom"/>
</dbReference>
<dbReference type="InterPro" id="IPR051465">
    <property type="entry name" value="Cell_Envelope_Struct_Comp"/>
</dbReference>
<dbReference type="Pfam" id="PF12733">
    <property type="entry name" value="Cadherin-like"/>
    <property type="match status" value="3"/>
</dbReference>
<dbReference type="InterPro" id="IPR025883">
    <property type="entry name" value="Cadherin-like_domain"/>
</dbReference>
<dbReference type="Gene3D" id="2.120.10.80">
    <property type="entry name" value="Kelch-type beta propeller"/>
    <property type="match status" value="1"/>
</dbReference>
<proteinExistence type="predicted"/>
<keyword evidence="4" id="KW-1185">Reference proteome</keyword>
<dbReference type="AlphaFoldDB" id="A0A4Q9DDQ2"/>
<feature type="domain" description="SLH" evidence="2">
    <location>
        <begin position="1032"/>
        <end position="1091"/>
    </location>
</feature>
<dbReference type="RefSeq" id="WP_131018455.1">
    <property type="nucleotide sequence ID" value="NZ_SIRE01000039.1"/>
</dbReference>
<name>A0A4Q9DDQ2_9BACL</name>
<comment type="caution">
    <text evidence="3">The sequence shown here is derived from an EMBL/GenBank/DDBJ whole genome shotgun (WGS) entry which is preliminary data.</text>
</comment>
<sequence length="1226" mass="129629">MTGRRFMLERCGLSGGKLALILILMALCALRFPSSTHADEMVWKPLTDEYLSDTDSYDNQIIADDGILYMSYREKISTGKYKPTVKKYDGNNWSIVSGGPASPGAVSVMHMALDPSDKALYVAYRDEENGGKASIVKLTNNQWEPLGQYGFTPKGVYALSMTAFNGTPYIVYGDYNKSNKLTVMKYTNNGWSPVGQEGFTDKRPADGTKSLIKVVGHIVYVAYKRDLGSSNVDMVVMKYDEDRPSDGWQLVGDAGAPLLSTADANSYYYAFDVYGGIPYLAYQDHDADKLVVLKYDGNWKTIGNGPVSAGKANYPSLSFDNGSLYIAFQDGANGNKLMVKRFNGSDWTMVGNAAITRGEVYYPSISVYNGTIYVGYQDDDTLLTTKIAKARAFVITYGSPLSAPLPGDIQVPYGTAKADALPATVSMKWTDDTTTPAAVTWDQGNPPYNSKAPATYIFKGQLTIPSGKQNTGVREVTVKVIVANPSHDTALSDLTTDAGALTPVFAAGTKSYSRNVANEVSQISVTASLYDPKGTVTIGGAAAANGVPSSPISLRVGLNNIDVIVTAEDGMTTDHYTINVSREGSNNTALSDLTTDAGVLTPLFAVGTTAYSQTVAHSVYSLSVTASVYEPNATLKIAGVPTPSGVPSAALPLQVGANTIAVDVTAADGVTTGSYTINVTRKPSSNADLADLTTTAGTISPSFFRETTSYEAIVPFGAQSVTVTASVYDAAASLSINGTATVSGTASAAIPLQIGLNRIQVKVLAEDGVTEKLYTLQLTRLPSSSSGSGGAPVSSSTDNGTQAQPAAGVDIILDGVSQSSFATAETVQTDAGTTVIVTLDEQKLLDMLDKKTNNVITIPITSKADVVVGRLNGQLVKALTAKETVIEVKTDGALYILPAAFLDISHVAAALHADNDLQHIVVSIKISETSKDKADLVRAAAAGEGMTVVANPLDFEIEAQYGENKITVSRFPGFVERAVAVPAGIDVSGATTGVVIGPDGRLTPVPTRIEVRSGKTYAVINSLTNSTYALVQGEKSFADLSGHWSQSDVNEMASRLVVDGVAKDRFAPDLSITRAEFATIMVRALGLKPDDGRHAFSDVYAADWYADSVAAASATGLLGGYEDGSFRPNQTITRSEASVLLTRALAFAKIHMQMSADEADKQLSAYTDADGVAEWAKVSLALAVKNGIIQGDGQRITPEDPVTRAQTAVMIKRLLQQAGLIDKINK</sequence>
<dbReference type="Pfam" id="PF00395">
    <property type="entry name" value="SLH"/>
    <property type="match status" value="3"/>
</dbReference>
<dbReference type="OrthoDB" id="900053at2"/>
<dbReference type="EMBL" id="SIRE01000039">
    <property type="protein sequence ID" value="TBL69305.1"/>
    <property type="molecule type" value="Genomic_DNA"/>
</dbReference>
<evidence type="ECO:0000259" key="2">
    <source>
        <dbReference type="PROSITE" id="PS51272"/>
    </source>
</evidence>
<dbReference type="PANTHER" id="PTHR43308">
    <property type="entry name" value="OUTER MEMBRANE PROTEIN ALPHA-RELATED"/>
    <property type="match status" value="1"/>
</dbReference>
<accession>A0A4Q9DDQ2</accession>
<gene>
    <name evidence="3" type="ORF">EYB31_36195</name>
</gene>
<dbReference type="InterPro" id="IPR015915">
    <property type="entry name" value="Kelch-typ_b-propeller"/>
</dbReference>
<dbReference type="SUPFAM" id="SSF50965">
    <property type="entry name" value="Galactose oxidase, central domain"/>
    <property type="match status" value="1"/>
</dbReference>
<organism evidence="3 4">
    <name type="scientific">Paenibacillus thalictri</name>
    <dbReference type="NCBI Taxonomy" id="2527873"/>
    <lineage>
        <taxon>Bacteria</taxon>
        <taxon>Bacillati</taxon>
        <taxon>Bacillota</taxon>
        <taxon>Bacilli</taxon>
        <taxon>Bacillales</taxon>
        <taxon>Paenibacillaceae</taxon>
        <taxon>Paenibacillus</taxon>
    </lineage>
</organism>
<evidence type="ECO:0000313" key="4">
    <source>
        <dbReference type="Proteomes" id="UP000293142"/>
    </source>
</evidence>
<evidence type="ECO:0000256" key="1">
    <source>
        <dbReference type="SAM" id="MobiDB-lite"/>
    </source>
</evidence>
<dbReference type="InterPro" id="IPR011081">
    <property type="entry name" value="Big_4"/>
</dbReference>
<reference evidence="3 4" key="1">
    <citation type="submission" date="2019-02" db="EMBL/GenBank/DDBJ databases">
        <title>Paenibacillus sp. nov., isolated from surface-sterilized tissue of Thalictrum simplex L.</title>
        <authorList>
            <person name="Tuo L."/>
        </authorList>
    </citation>
    <scope>NUCLEOTIDE SEQUENCE [LARGE SCALE GENOMIC DNA]</scope>
    <source>
        <strain evidence="3 4">N2SHLJ1</strain>
    </source>
</reference>
<protein>
    <recommendedName>
        <fullName evidence="2">SLH domain-containing protein</fullName>
    </recommendedName>
</protein>
<dbReference type="SUPFAM" id="SSF89372">
    <property type="entry name" value="Fucose-specific lectin"/>
    <property type="match status" value="1"/>
</dbReference>
<dbReference type="PROSITE" id="PS51272">
    <property type="entry name" value="SLH"/>
    <property type="match status" value="3"/>
</dbReference>
<feature type="domain" description="SLH" evidence="2">
    <location>
        <begin position="1163"/>
        <end position="1225"/>
    </location>
</feature>
<evidence type="ECO:0000313" key="3">
    <source>
        <dbReference type="EMBL" id="TBL69305.1"/>
    </source>
</evidence>
<dbReference type="Proteomes" id="UP000293142">
    <property type="component" value="Unassembled WGS sequence"/>
</dbReference>
<feature type="compositionally biased region" description="Low complexity" evidence="1">
    <location>
        <begin position="783"/>
        <end position="796"/>
    </location>
</feature>